<keyword evidence="4 8" id="KW-0547">Nucleotide-binding</keyword>
<evidence type="ECO:0000259" key="10">
    <source>
        <dbReference type="Pfam" id="PF01636"/>
    </source>
</evidence>
<evidence type="ECO:0000256" key="4">
    <source>
        <dbReference type="ARBA" id="ARBA00022741"/>
    </source>
</evidence>
<dbReference type="GO" id="GO:0004413">
    <property type="term" value="F:homoserine kinase activity"/>
    <property type="evidence" value="ECO:0007669"/>
    <property type="project" value="UniProtKB-UniRule"/>
</dbReference>
<dbReference type="InterPro" id="IPR050249">
    <property type="entry name" value="Pseudomonas-type_ThrB"/>
</dbReference>
<sequence length="317" mass="35672">MSVFTPVERSELELFIGGYDVGRLVSHAGIEGGSENSNFFVECERGSFVLTLVERGPVDELDFFVALLECLHQADLPVPYAIADRQGRTIQRFKDRPALLQPRLPGRHVQVPTIEHCAALGAMLARLHQVSSTCGLERQSDRGPEWMLAEVTRCRRQVSPSEAELLDEAAEALRRVQQRGSQLPKAVLHADLFRDNVMFEGHRLTGIIDFYNAASGWTLYDLAICVNDWCMSEHLRLDPLRSDALLAAYAAQRPFTASEAECWPDLLRIAALRFWLSRQIAVQAHADQPGVLVKEPQHFMHILEAHREVSVRLAPFI</sequence>
<dbReference type="GO" id="GO:0009088">
    <property type="term" value="P:threonine biosynthetic process"/>
    <property type="evidence" value="ECO:0007669"/>
    <property type="project" value="UniProtKB-UniRule"/>
</dbReference>
<dbReference type="EC" id="2.7.1.39" evidence="8 9"/>
<comment type="catalytic activity">
    <reaction evidence="8">
        <text>L-homoserine + ATP = O-phospho-L-homoserine + ADP + H(+)</text>
        <dbReference type="Rhea" id="RHEA:13985"/>
        <dbReference type="ChEBI" id="CHEBI:15378"/>
        <dbReference type="ChEBI" id="CHEBI:30616"/>
        <dbReference type="ChEBI" id="CHEBI:57476"/>
        <dbReference type="ChEBI" id="CHEBI:57590"/>
        <dbReference type="ChEBI" id="CHEBI:456216"/>
        <dbReference type="EC" id="2.7.1.39"/>
    </reaction>
</comment>
<reference evidence="12" key="1">
    <citation type="submission" date="2016-10" db="EMBL/GenBank/DDBJ databases">
        <authorList>
            <person name="Varghese N."/>
            <person name="Submissions S."/>
        </authorList>
    </citation>
    <scope>NUCLEOTIDE SEQUENCE [LARGE SCALE GENOMIC DNA]</scope>
    <source>
        <strain evidence="12">NRRL B-51270</strain>
    </source>
</reference>
<dbReference type="Gene3D" id="3.30.200.20">
    <property type="entry name" value="Phosphorylase Kinase, domain 1"/>
    <property type="match status" value="1"/>
</dbReference>
<dbReference type="AlphaFoldDB" id="A0A1H1Y544"/>
<dbReference type="RefSeq" id="WP_093396529.1">
    <property type="nucleotide sequence ID" value="NZ_LT629736.1"/>
</dbReference>
<keyword evidence="5 8" id="KW-0418">Kinase</keyword>
<evidence type="ECO:0000256" key="3">
    <source>
        <dbReference type="ARBA" id="ARBA00022697"/>
    </source>
</evidence>
<protein>
    <recommendedName>
        <fullName evidence="8 9">Homoserine kinase</fullName>
        <shortName evidence="8">HK</shortName>
        <shortName evidence="8">HSK</shortName>
        <ecNumber evidence="8 9">2.7.1.39</ecNumber>
    </recommendedName>
</protein>
<evidence type="ECO:0000256" key="8">
    <source>
        <dbReference type="HAMAP-Rule" id="MF_00301"/>
    </source>
</evidence>
<dbReference type="Pfam" id="PF01636">
    <property type="entry name" value="APH"/>
    <property type="match status" value="1"/>
</dbReference>
<evidence type="ECO:0000256" key="7">
    <source>
        <dbReference type="ARBA" id="ARBA00038240"/>
    </source>
</evidence>
<keyword evidence="3 8" id="KW-0791">Threonine biosynthesis</keyword>
<name>A0A1H1Y544_9GAMM</name>
<gene>
    <name evidence="8" type="primary">thrB</name>
    <name evidence="11" type="ORF">SAMN05216421_3051</name>
</gene>
<dbReference type="SUPFAM" id="SSF56112">
    <property type="entry name" value="Protein kinase-like (PK-like)"/>
    <property type="match status" value="1"/>
</dbReference>
<accession>A0A1H1Y544</accession>
<evidence type="ECO:0000313" key="12">
    <source>
        <dbReference type="Proteomes" id="UP000243207"/>
    </source>
</evidence>
<proteinExistence type="inferred from homology"/>
<evidence type="ECO:0000256" key="6">
    <source>
        <dbReference type="ARBA" id="ARBA00022840"/>
    </source>
</evidence>
<evidence type="ECO:0000313" key="11">
    <source>
        <dbReference type="EMBL" id="SDT16570.1"/>
    </source>
</evidence>
<dbReference type="InterPro" id="IPR002575">
    <property type="entry name" value="Aminoglycoside_PTrfase"/>
</dbReference>
<dbReference type="NCBIfam" id="NF003558">
    <property type="entry name" value="PRK05231.1"/>
    <property type="match status" value="1"/>
</dbReference>
<dbReference type="HAMAP" id="MF_00301">
    <property type="entry name" value="Homoser_kinase_2"/>
    <property type="match status" value="1"/>
</dbReference>
<keyword evidence="1 8" id="KW-0028">Amino-acid biosynthesis</keyword>
<evidence type="ECO:0000256" key="1">
    <source>
        <dbReference type="ARBA" id="ARBA00022605"/>
    </source>
</evidence>
<dbReference type="STRING" id="487184.SAMN05216421_3051"/>
<evidence type="ECO:0000256" key="9">
    <source>
        <dbReference type="NCBIfam" id="TIGR00938"/>
    </source>
</evidence>
<dbReference type="PANTHER" id="PTHR21064">
    <property type="entry name" value="AMINOGLYCOSIDE PHOSPHOTRANSFERASE DOMAIN-CONTAINING PROTEIN-RELATED"/>
    <property type="match status" value="1"/>
</dbReference>
<organism evidence="11 12">
    <name type="scientific">Halopseudomonas xinjiangensis</name>
    <dbReference type="NCBI Taxonomy" id="487184"/>
    <lineage>
        <taxon>Bacteria</taxon>
        <taxon>Pseudomonadati</taxon>
        <taxon>Pseudomonadota</taxon>
        <taxon>Gammaproteobacteria</taxon>
        <taxon>Pseudomonadales</taxon>
        <taxon>Pseudomonadaceae</taxon>
        <taxon>Halopseudomonas</taxon>
    </lineage>
</organism>
<comment type="pathway">
    <text evidence="8">Amino-acid biosynthesis; L-threonine biosynthesis; L-threonine from L-aspartate: step 4/5.</text>
</comment>
<dbReference type="Proteomes" id="UP000243207">
    <property type="component" value="Chromosome I"/>
</dbReference>
<dbReference type="UniPathway" id="UPA00050">
    <property type="reaction ID" value="UER00064"/>
</dbReference>
<dbReference type="Gene3D" id="3.90.1200.10">
    <property type="match status" value="1"/>
</dbReference>
<dbReference type="OrthoDB" id="9777460at2"/>
<dbReference type="InterPro" id="IPR011009">
    <property type="entry name" value="Kinase-like_dom_sf"/>
</dbReference>
<keyword evidence="6 8" id="KW-0067">ATP-binding</keyword>
<dbReference type="GO" id="GO:0005524">
    <property type="term" value="F:ATP binding"/>
    <property type="evidence" value="ECO:0007669"/>
    <property type="project" value="UniProtKB-KW"/>
</dbReference>
<dbReference type="NCBIfam" id="TIGR00938">
    <property type="entry name" value="thrB_alt"/>
    <property type="match status" value="1"/>
</dbReference>
<keyword evidence="2 8" id="KW-0808">Transferase</keyword>
<dbReference type="EMBL" id="LT629736">
    <property type="protein sequence ID" value="SDT16570.1"/>
    <property type="molecule type" value="Genomic_DNA"/>
</dbReference>
<dbReference type="InterPro" id="IPR005280">
    <property type="entry name" value="Homoserine_kinase_II"/>
</dbReference>
<dbReference type="CDD" id="cd05153">
    <property type="entry name" value="HomoserineK_II"/>
    <property type="match status" value="1"/>
</dbReference>
<feature type="domain" description="Aminoglycoside phosphotransferase" evidence="10">
    <location>
        <begin position="29"/>
        <end position="254"/>
    </location>
</feature>
<evidence type="ECO:0000256" key="2">
    <source>
        <dbReference type="ARBA" id="ARBA00022679"/>
    </source>
</evidence>
<evidence type="ECO:0000256" key="5">
    <source>
        <dbReference type="ARBA" id="ARBA00022777"/>
    </source>
</evidence>
<comment type="similarity">
    <text evidence="7 8">Belongs to the pseudomonas-type ThrB family.</text>
</comment>
<keyword evidence="12" id="KW-1185">Reference proteome</keyword>
<dbReference type="PANTHER" id="PTHR21064:SF6">
    <property type="entry name" value="AMINOGLYCOSIDE PHOSPHOTRANSFERASE DOMAIN-CONTAINING PROTEIN"/>
    <property type="match status" value="1"/>
</dbReference>